<evidence type="ECO:0000313" key="1">
    <source>
        <dbReference type="EMBL" id="VWO97049.1"/>
    </source>
</evidence>
<proteinExistence type="predicted"/>
<reference evidence="1" key="1">
    <citation type="submission" date="2019-10" db="EMBL/GenBank/DDBJ databases">
        <authorList>
            <person name="Nor Muhammad N."/>
        </authorList>
    </citation>
    <scope>NUCLEOTIDE SEQUENCE</scope>
</reference>
<sequence>MTSSDGFFSGALQVHPPGLISCMPPTVLILTVILQSPQNIQGHLGNTCSSATLTPLRQHVEVWIRNDPVIAGGGVPAPSDVQSICFANVIPLLVRLPVLTDISISFITISLPP</sequence>
<dbReference type="EMBL" id="LR726094">
    <property type="protein sequence ID" value="VWO97049.1"/>
    <property type="molecule type" value="Genomic_DNA"/>
</dbReference>
<dbReference type="AlphaFoldDB" id="A0A5K1JX20"/>
<name>A0A5K1JX20_9APHY</name>
<protein>
    <submittedName>
        <fullName evidence="1">Linoleate diol synthase</fullName>
    </submittedName>
</protein>
<organism evidence="1">
    <name type="scientific">Ganoderma boninense</name>
    <dbReference type="NCBI Taxonomy" id="34458"/>
    <lineage>
        <taxon>Eukaryota</taxon>
        <taxon>Fungi</taxon>
        <taxon>Dikarya</taxon>
        <taxon>Basidiomycota</taxon>
        <taxon>Agaricomycotina</taxon>
        <taxon>Agaricomycetes</taxon>
        <taxon>Polyporales</taxon>
        <taxon>Polyporaceae</taxon>
        <taxon>Ganoderma</taxon>
    </lineage>
</organism>
<accession>A0A5K1JX20</accession>
<gene>
    <name evidence="1" type="primary">G4N4J5</name>
</gene>